<dbReference type="AlphaFoldDB" id="A0A7Z0VI65"/>
<dbReference type="OrthoDB" id="14727at2"/>
<accession>A0A7Z0VI65</accession>
<organism evidence="2 3">
    <name type="scientific">Candidatus Thiodiazotropha endolucinida</name>
    <dbReference type="NCBI Taxonomy" id="1655433"/>
    <lineage>
        <taxon>Bacteria</taxon>
        <taxon>Pseudomonadati</taxon>
        <taxon>Pseudomonadota</taxon>
        <taxon>Gammaproteobacteria</taxon>
        <taxon>Chromatiales</taxon>
        <taxon>Sedimenticolaceae</taxon>
        <taxon>Candidatus Thiodiazotropha</taxon>
    </lineage>
</organism>
<protein>
    <submittedName>
        <fullName evidence="2">Thioredoxin-like protein</fullName>
    </submittedName>
</protein>
<proteinExistence type="predicted"/>
<evidence type="ECO:0000256" key="1">
    <source>
        <dbReference type="SAM" id="SignalP"/>
    </source>
</evidence>
<dbReference type="SUPFAM" id="SSF52833">
    <property type="entry name" value="Thioredoxin-like"/>
    <property type="match status" value="1"/>
</dbReference>
<evidence type="ECO:0000313" key="3">
    <source>
        <dbReference type="Proteomes" id="UP000094769"/>
    </source>
</evidence>
<dbReference type="Proteomes" id="UP000094769">
    <property type="component" value="Unassembled WGS sequence"/>
</dbReference>
<keyword evidence="1" id="KW-0732">Signal</keyword>
<keyword evidence="3" id="KW-1185">Reference proteome</keyword>
<evidence type="ECO:0000313" key="2">
    <source>
        <dbReference type="EMBL" id="ODJ86028.1"/>
    </source>
</evidence>
<reference evidence="2 3" key="1">
    <citation type="submission" date="2016-06" db="EMBL/GenBank/DDBJ databases">
        <title>Genome sequence of endosymbiont of Candidatus Endolucinida thiodiazotropha.</title>
        <authorList>
            <person name="Poehlein A."/>
            <person name="Koenig S."/>
            <person name="Heiden S.E."/>
            <person name="Thuermer A."/>
            <person name="Voget S."/>
            <person name="Daniel R."/>
            <person name="Markert S."/>
            <person name="Gros O."/>
            <person name="Schweder T."/>
        </authorList>
    </citation>
    <scope>NUCLEOTIDE SEQUENCE [LARGE SCALE GENOMIC DNA]</scope>
    <source>
        <strain evidence="2 3">COS</strain>
    </source>
</reference>
<feature type="chain" id="PRO_5031566532" evidence="1">
    <location>
        <begin position="42"/>
        <end position="162"/>
    </location>
</feature>
<dbReference type="InterPro" id="IPR036249">
    <property type="entry name" value="Thioredoxin-like_sf"/>
</dbReference>
<dbReference type="Pfam" id="PF04214">
    <property type="entry name" value="DUF411"/>
    <property type="match status" value="1"/>
</dbReference>
<comment type="caution">
    <text evidence="2">The sequence shown here is derived from an EMBL/GenBank/DDBJ whole genome shotgun (WGS) entry which is preliminary data.</text>
</comment>
<name>A0A7Z0VI65_9GAMM</name>
<gene>
    <name evidence="2" type="ORF">CODIS_37440</name>
</gene>
<dbReference type="InterPro" id="IPR007332">
    <property type="entry name" value="DUF411"/>
</dbReference>
<dbReference type="EMBL" id="MARB01000029">
    <property type="protein sequence ID" value="ODJ86028.1"/>
    <property type="molecule type" value="Genomic_DNA"/>
</dbReference>
<feature type="signal peptide" evidence="1">
    <location>
        <begin position="1"/>
        <end position="41"/>
    </location>
</feature>
<sequence length="162" mass="18094">MIRLETSNSYRNGYRAGKICHHFKSFLLLLAALTLSTHSFAADVIVYKSPTCGCCNDWVKHLQQNGFSVQAHDRRDMQLVKRTLNVPQGLQSCHTAVVGDYVVEGHVPAKEIVRLLREKPAVEGISVPGMPMGSPGMEGPRRDNYDVLIFDGKGKTEVYSRY</sequence>
<dbReference type="RefSeq" id="WP_083220892.1">
    <property type="nucleotide sequence ID" value="NZ_MARB01000029.1"/>
</dbReference>